<comment type="caution">
    <text evidence="9">The sequence shown here is derived from an EMBL/GenBank/DDBJ whole genome shotgun (WGS) entry which is preliminary data.</text>
</comment>
<evidence type="ECO:0000256" key="3">
    <source>
        <dbReference type="ARBA" id="ARBA00022705"/>
    </source>
</evidence>
<gene>
    <name evidence="9" type="ORF">E3Q01_00702</name>
</gene>
<keyword evidence="4" id="KW-0547">Nucleotide-binding</keyword>
<dbReference type="GO" id="GO:0005663">
    <property type="term" value="C:DNA replication factor C complex"/>
    <property type="evidence" value="ECO:0007669"/>
    <property type="project" value="TreeGrafter"/>
</dbReference>
<dbReference type="Proteomes" id="UP000310708">
    <property type="component" value="Unassembled WGS sequence"/>
</dbReference>
<dbReference type="GO" id="GO:0031390">
    <property type="term" value="C:Ctf18 RFC-like complex"/>
    <property type="evidence" value="ECO:0007669"/>
    <property type="project" value="TreeGrafter"/>
</dbReference>
<dbReference type="SUPFAM" id="SSF48019">
    <property type="entry name" value="post-AAA+ oligomerization domain-like"/>
    <property type="match status" value="1"/>
</dbReference>
<dbReference type="GO" id="GO:0006281">
    <property type="term" value="P:DNA repair"/>
    <property type="evidence" value="ECO:0007669"/>
    <property type="project" value="TreeGrafter"/>
</dbReference>
<dbReference type="InterPro" id="IPR013748">
    <property type="entry name" value="Rep_factorC_C"/>
</dbReference>
<evidence type="ECO:0000256" key="4">
    <source>
        <dbReference type="ARBA" id="ARBA00022741"/>
    </source>
</evidence>
<dbReference type="FunFam" id="1.20.272.10:FF:000015">
    <property type="entry name" value="Replication factor C subunit 4"/>
    <property type="match status" value="1"/>
</dbReference>
<dbReference type="GO" id="GO:0016887">
    <property type="term" value="F:ATP hydrolysis activity"/>
    <property type="evidence" value="ECO:0007669"/>
    <property type="project" value="InterPro"/>
</dbReference>
<dbReference type="Pfam" id="PF00004">
    <property type="entry name" value="AAA"/>
    <property type="match status" value="1"/>
</dbReference>
<feature type="domain" description="AAA+ ATPase" evidence="8">
    <location>
        <begin position="78"/>
        <end position="211"/>
    </location>
</feature>
<proteinExistence type="inferred from homology"/>
<dbReference type="GO" id="GO:0003689">
    <property type="term" value="F:DNA clamp loader activity"/>
    <property type="evidence" value="ECO:0007669"/>
    <property type="project" value="TreeGrafter"/>
</dbReference>
<dbReference type="EMBL" id="SPRX01000006">
    <property type="protein sequence ID" value="TIC68711.1"/>
    <property type="molecule type" value="Genomic_DNA"/>
</dbReference>
<dbReference type="GO" id="GO:0006271">
    <property type="term" value="P:DNA strand elongation involved in DNA replication"/>
    <property type="evidence" value="ECO:0007669"/>
    <property type="project" value="UniProtKB-ARBA"/>
</dbReference>
<protein>
    <recommendedName>
        <fullName evidence="7">Replication factor C subunit 4</fullName>
    </recommendedName>
</protein>
<evidence type="ECO:0000256" key="2">
    <source>
        <dbReference type="ARBA" id="ARBA00005378"/>
    </source>
</evidence>
<evidence type="ECO:0000259" key="8">
    <source>
        <dbReference type="SMART" id="SM00382"/>
    </source>
</evidence>
<dbReference type="InterPro" id="IPR003959">
    <property type="entry name" value="ATPase_AAA_core"/>
</dbReference>
<dbReference type="GO" id="GO:0005524">
    <property type="term" value="F:ATP binding"/>
    <property type="evidence" value="ECO:0007669"/>
    <property type="project" value="UniProtKB-KW"/>
</dbReference>
<evidence type="ECO:0000256" key="1">
    <source>
        <dbReference type="ARBA" id="ARBA00004123"/>
    </source>
</evidence>
<dbReference type="Gene3D" id="1.20.272.10">
    <property type="match status" value="1"/>
</dbReference>
<dbReference type="Gene3D" id="3.40.50.300">
    <property type="entry name" value="P-loop containing nucleotide triphosphate hydrolases"/>
    <property type="match status" value="1"/>
</dbReference>
<dbReference type="CDD" id="cd18140">
    <property type="entry name" value="HLD_clamp_RFC"/>
    <property type="match status" value="1"/>
</dbReference>
<dbReference type="InterPro" id="IPR008921">
    <property type="entry name" value="DNA_pol3_clamp-load_cplx_C"/>
</dbReference>
<organism evidence="9 10">
    <name type="scientific">Wallemia mellicola</name>
    <dbReference type="NCBI Taxonomy" id="1708541"/>
    <lineage>
        <taxon>Eukaryota</taxon>
        <taxon>Fungi</taxon>
        <taxon>Dikarya</taxon>
        <taxon>Basidiomycota</taxon>
        <taxon>Wallemiomycotina</taxon>
        <taxon>Wallemiomycetes</taxon>
        <taxon>Wallemiales</taxon>
        <taxon>Wallemiaceae</taxon>
        <taxon>Wallemia</taxon>
    </lineage>
</organism>
<dbReference type="InterPro" id="IPR027417">
    <property type="entry name" value="P-loop_NTPase"/>
</dbReference>
<keyword evidence="6" id="KW-0539">Nucleus</keyword>
<dbReference type="GO" id="GO:0003677">
    <property type="term" value="F:DNA binding"/>
    <property type="evidence" value="ECO:0007669"/>
    <property type="project" value="InterPro"/>
</dbReference>
<evidence type="ECO:0000313" key="9">
    <source>
        <dbReference type="EMBL" id="TIC68711.1"/>
    </source>
</evidence>
<dbReference type="FunFam" id="3.40.50.300:FF:000107">
    <property type="entry name" value="Replication factor C subunit 4"/>
    <property type="match status" value="1"/>
</dbReference>
<accession>A0A4T0TTZ5</accession>
<name>A0A4T0TTZ5_9BASI</name>
<dbReference type="FunFam" id="1.10.8.60:FF:000012">
    <property type="entry name" value="Replication factor C subunit 4"/>
    <property type="match status" value="1"/>
</dbReference>
<sequence length="368" mass="41540">MTIVNEINLYGVYKLYKQSIRVINYHPTLINFNHRLDMSKSANYEVPWVEKYRPRVLSDIVGNQDTVKRLEVIAQDGNMPHMIMSGTPGIGKTTAVLALAHTLLGPEVFKEAVLELNASDERGIDVVRNRIKSFAQKKIALPPGRHKIVILDEADSMTSGAQQALRRTMEIYSNTTRFAFACNQSNKIIEPIQSRCAILRFSKLRDIELLQRLRQIAEKENADVTDEGYEALIFTSEGDMRQAVNNLQSTHTGLGLVTPDAVFKVCDQPHPLLVQNLLESCHKADIEDALSKLDELWTHGYAAIDIIQTLFRVARNTQSLEESLKLEYIKEIGWTHMRILEGVATIVQLSGLVARLCKMSIDPKVFKV</sequence>
<dbReference type="InterPro" id="IPR003593">
    <property type="entry name" value="AAA+_ATPase"/>
</dbReference>
<dbReference type="SUPFAM" id="SSF52540">
    <property type="entry name" value="P-loop containing nucleoside triphosphate hydrolases"/>
    <property type="match status" value="1"/>
</dbReference>
<keyword evidence="5" id="KW-0067">ATP-binding</keyword>
<comment type="subcellular location">
    <subcellularLocation>
        <location evidence="1">Nucleus</location>
    </subcellularLocation>
</comment>
<keyword evidence="3" id="KW-0235">DNA replication</keyword>
<reference evidence="9 10" key="1">
    <citation type="submission" date="2019-03" db="EMBL/GenBank/DDBJ databases">
        <title>Sequencing 25 genomes of Wallemia mellicola.</title>
        <authorList>
            <person name="Gostincar C."/>
        </authorList>
    </citation>
    <scope>NUCLEOTIDE SEQUENCE [LARGE SCALE GENOMIC DNA]</scope>
    <source>
        <strain evidence="9 10">EXF-757</strain>
    </source>
</reference>
<dbReference type="CDD" id="cd00009">
    <property type="entry name" value="AAA"/>
    <property type="match status" value="1"/>
</dbReference>
<dbReference type="InterPro" id="IPR050238">
    <property type="entry name" value="DNA_Rep/Repair_Clamp_Loader"/>
</dbReference>
<dbReference type="Pfam" id="PF08542">
    <property type="entry name" value="Rep_fac_C"/>
    <property type="match status" value="1"/>
</dbReference>
<dbReference type="GO" id="GO:0031389">
    <property type="term" value="C:Rad17 RFC-like complex"/>
    <property type="evidence" value="ECO:0007669"/>
    <property type="project" value="TreeGrafter"/>
</dbReference>
<evidence type="ECO:0000256" key="7">
    <source>
        <dbReference type="ARBA" id="ARBA00070186"/>
    </source>
</evidence>
<dbReference type="PANTHER" id="PTHR11669">
    <property type="entry name" value="REPLICATION FACTOR C / DNA POLYMERASE III GAMMA-TAU SUBUNIT"/>
    <property type="match status" value="1"/>
</dbReference>
<dbReference type="Gene3D" id="1.10.8.60">
    <property type="match status" value="1"/>
</dbReference>
<dbReference type="AlphaFoldDB" id="A0A4T0TTZ5"/>
<evidence type="ECO:0000313" key="10">
    <source>
        <dbReference type="Proteomes" id="UP000310708"/>
    </source>
</evidence>
<dbReference type="PANTHER" id="PTHR11669:SF5">
    <property type="entry name" value="REPLICATION FACTOR C SUBUNIT 2"/>
    <property type="match status" value="1"/>
</dbReference>
<dbReference type="GO" id="GO:0031391">
    <property type="term" value="C:Elg1 RFC-like complex"/>
    <property type="evidence" value="ECO:0007669"/>
    <property type="project" value="TreeGrafter"/>
</dbReference>
<keyword evidence="9" id="KW-0378">Hydrolase</keyword>
<comment type="similarity">
    <text evidence="2">Belongs to the activator 1 small subunits family.</text>
</comment>
<evidence type="ECO:0000256" key="5">
    <source>
        <dbReference type="ARBA" id="ARBA00022840"/>
    </source>
</evidence>
<dbReference type="SMART" id="SM00382">
    <property type="entry name" value="AAA"/>
    <property type="match status" value="1"/>
</dbReference>
<dbReference type="InterPro" id="IPR047854">
    <property type="entry name" value="RFC_lid"/>
</dbReference>
<evidence type="ECO:0000256" key="6">
    <source>
        <dbReference type="ARBA" id="ARBA00023242"/>
    </source>
</evidence>
<dbReference type="NCBIfam" id="NF001679">
    <property type="entry name" value="PRK00440.1"/>
    <property type="match status" value="1"/>
</dbReference>